<dbReference type="HOGENOM" id="CLU_1404434_0_0_1"/>
<reference evidence="1" key="2">
    <citation type="submission" date="2018-05" db="EMBL/GenBank/DDBJ databases">
        <title>OgluRS3 (Oryza glumaepatula Reference Sequence Version 3).</title>
        <authorList>
            <person name="Zhang J."/>
            <person name="Kudrna D."/>
            <person name="Lee S."/>
            <person name="Talag J."/>
            <person name="Welchert J."/>
            <person name="Wing R.A."/>
        </authorList>
    </citation>
    <scope>NUCLEOTIDE SEQUENCE [LARGE SCALE GENOMIC DNA]</scope>
</reference>
<sequence>MPLLPHRHFCPIDKDVEHLFLRCSGVAAIWHSYGLDEQQVASLAQLEDLWGLPLPDNALTPRVWCTILLAAVWNIWKRRNNKIFISIDETNTLTLALGNDEGTVSSNLLLPKSSCVRTGVGLNLERMEKTNSGTVTRADVQGQATDMKSCRILLLKPRRLAHEHDCAHTRYADLVIVGGRNGKTNGARGAMPYT</sequence>
<dbReference type="EnsemblPlants" id="OGLUM02G28320.1">
    <property type="protein sequence ID" value="OGLUM02G28320.1"/>
    <property type="gene ID" value="OGLUM02G28320"/>
</dbReference>
<dbReference type="Proteomes" id="UP000026961">
    <property type="component" value="Chromosome 2"/>
</dbReference>
<keyword evidence="2" id="KW-1185">Reference proteome</keyword>
<organism evidence="1">
    <name type="scientific">Oryza glumipatula</name>
    <dbReference type="NCBI Taxonomy" id="40148"/>
    <lineage>
        <taxon>Eukaryota</taxon>
        <taxon>Viridiplantae</taxon>
        <taxon>Streptophyta</taxon>
        <taxon>Embryophyta</taxon>
        <taxon>Tracheophyta</taxon>
        <taxon>Spermatophyta</taxon>
        <taxon>Magnoliopsida</taxon>
        <taxon>Liliopsida</taxon>
        <taxon>Poales</taxon>
        <taxon>Poaceae</taxon>
        <taxon>BOP clade</taxon>
        <taxon>Oryzoideae</taxon>
        <taxon>Oryzeae</taxon>
        <taxon>Oryzinae</taxon>
        <taxon>Oryza</taxon>
    </lineage>
</organism>
<dbReference type="STRING" id="40148.A0A0D9YWE1"/>
<proteinExistence type="predicted"/>
<accession>A0A0D9YWE1</accession>
<reference evidence="1" key="1">
    <citation type="submission" date="2015-04" db="UniProtKB">
        <authorList>
            <consortium name="EnsemblPlants"/>
        </authorList>
    </citation>
    <scope>IDENTIFICATION</scope>
</reference>
<evidence type="ECO:0008006" key="3">
    <source>
        <dbReference type="Google" id="ProtNLM"/>
    </source>
</evidence>
<evidence type="ECO:0000313" key="1">
    <source>
        <dbReference type="EnsemblPlants" id="OGLUM02G28320.1"/>
    </source>
</evidence>
<dbReference type="AlphaFoldDB" id="A0A0D9YWE1"/>
<protein>
    <recommendedName>
        <fullName evidence="3">Reverse transcriptase zinc-binding domain-containing protein</fullName>
    </recommendedName>
</protein>
<evidence type="ECO:0000313" key="2">
    <source>
        <dbReference type="Proteomes" id="UP000026961"/>
    </source>
</evidence>
<name>A0A0D9YWE1_9ORYZ</name>
<dbReference type="Gramene" id="OGLUM02G28320.1">
    <property type="protein sequence ID" value="OGLUM02G28320.1"/>
    <property type="gene ID" value="OGLUM02G28320"/>
</dbReference>